<dbReference type="Pfam" id="PF05893">
    <property type="entry name" value="LuxC"/>
    <property type="match status" value="1"/>
</dbReference>
<accession>A0AB39HTA8</accession>
<comment type="catalytic activity">
    <reaction evidence="2">
        <text>a long-chain fatty aldehyde + NADP(+) + CoA = a long-chain fatty acyl-CoA + NADPH + H(+)</text>
        <dbReference type="Rhea" id="RHEA:15437"/>
        <dbReference type="ChEBI" id="CHEBI:15378"/>
        <dbReference type="ChEBI" id="CHEBI:17176"/>
        <dbReference type="ChEBI" id="CHEBI:57287"/>
        <dbReference type="ChEBI" id="CHEBI:57783"/>
        <dbReference type="ChEBI" id="CHEBI:58349"/>
        <dbReference type="ChEBI" id="CHEBI:83139"/>
        <dbReference type="EC" id="1.2.1.50"/>
    </reaction>
</comment>
<dbReference type="GO" id="GO:0050062">
    <property type="term" value="F:long-chain-fatty-acyl-CoA reductase activity"/>
    <property type="evidence" value="ECO:0007669"/>
    <property type="project" value="UniProtKB-EC"/>
</dbReference>
<organism evidence="3">
    <name type="scientific">Ornithinibacillus sp. 4-3</name>
    <dbReference type="NCBI Taxonomy" id="3231488"/>
    <lineage>
        <taxon>Bacteria</taxon>
        <taxon>Bacillati</taxon>
        <taxon>Bacillota</taxon>
        <taxon>Bacilli</taxon>
        <taxon>Bacillales</taxon>
        <taxon>Bacillaceae</taxon>
        <taxon>Ornithinibacillus</taxon>
    </lineage>
</organism>
<dbReference type="InterPro" id="IPR016161">
    <property type="entry name" value="Ald_DH/histidinol_DH"/>
</dbReference>
<dbReference type="GO" id="GO:0008218">
    <property type="term" value="P:bioluminescence"/>
    <property type="evidence" value="ECO:0007669"/>
    <property type="project" value="InterPro"/>
</dbReference>
<evidence type="ECO:0000256" key="1">
    <source>
        <dbReference type="ARBA" id="ARBA00022857"/>
    </source>
</evidence>
<gene>
    <name evidence="3" type="ORF">AB4Y30_08535</name>
</gene>
<dbReference type="SUPFAM" id="SSF53720">
    <property type="entry name" value="ALDH-like"/>
    <property type="match status" value="1"/>
</dbReference>
<dbReference type="EC" id="1.2.1.50" evidence="2"/>
<evidence type="ECO:0000313" key="3">
    <source>
        <dbReference type="EMBL" id="XDK34383.1"/>
    </source>
</evidence>
<proteinExistence type="inferred from homology"/>
<dbReference type="PIRSF" id="PIRSF009414">
    <property type="entry name" value="LuxC"/>
    <property type="match status" value="1"/>
</dbReference>
<keyword evidence="1 2" id="KW-0521">NADP</keyword>
<dbReference type="GO" id="GO:0003995">
    <property type="term" value="F:acyl-CoA dehydrogenase activity"/>
    <property type="evidence" value="ECO:0007669"/>
    <property type="project" value="InterPro"/>
</dbReference>
<dbReference type="AlphaFoldDB" id="A0AB39HTA8"/>
<keyword evidence="2" id="KW-0560">Oxidoreductase</keyword>
<protein>
    <recommendedName>
        <fullName evidence="2">Acyl-CoA reductase</fullName>
        <ecNumber evidence="2">1.2.1.50</ecNumber>
    </recommendedName>
</protein>
<name>A0AB39HTA8_9BACI</name>
<evidence type="ECO:0000256" key="2">
    <source>
        <dbReference type="PIRNR" id="PIRNR009414"/>
    </source>
</evidence>
<reference evidence="3" key="1">
    <citation type="submission" date="2024-07" db="EMBL/GenBank/DDBJ databases">
        <title>Halotolerant mesophilic bacterium Ornithinibacillus sp. 4-3, sp. nov., isolated from soil.</title>
        <authorList>
            <person name="Sidarenka A.V."/>
            <person name="Guliayeva D.E."/>
            <person name="Leanovich S.I."/>
            <person name="Hileuskaya K.S."/>
            <person name="Akhremchuk A.E."/>
            <person name="Sikolenko M.A."/>
            <person name="Valentovich L.N."/>
        </authorList>
    </citation>
    <scope>NUCLEOTIDE SEQUENCE</scope>
    <source>
        <strain evidence="3">4-3</strain>
    </source>
</reference>
<sequence>MKMIEYGGYLPPEARTMDIANRVLTFQQGEEELEIHMPYPSSEQLTQLTKMIKASPIQCLHTTDLMKAIDKTVHLLLDRTHPLRQKAEKLLPIITGYNAEVVRLGLTQSLQTFREHELRRWLNVNFQQPHILDQFEPTSHGGFTKAISPQLTTHIWAGNVPGLPLWSFIASLLVKGGVVGKVASAEPFFIGLFCQVLAEVEPRLANAMAIVSWQGGDQAREKALFRASDVVVGYGTNQTIINLQAQIVAPTRFISFGHKLSFGLLLREALDHQKSEKFADQAALDIVRYDQQGCYSPQTFFVERRGRTTPKEWAELLARKLQVYEERYPLRKLSMEEASERIAWRDAKEWQESAQVFSSKVSAWMVAYEEKLSLEPSPLSRTVHVIAVDDWQEVLDVLQDKRDILQTVGVGASVENLFAVATAFSRYGITRVTSIGRMTKLHPGWHQDGYSLLRELVQLIDIDPATIRDLEALNTYTD</sequence>
<dbReference type="EMBL" id="CP162599">
    <property type="protein sequence ID" value="XDK34383.1"/>
    <property type="molecule type" value="Genomic_DNA"/>
</dbReference>
<dbReference type="InterPro" id="IPR008670">
    <property type="entry name" value="CoA_reduct_LuxC"/>
</dbReference>
<dbReference type="RefSeq" id="WP_368655055.1">
    <property type="nucleotide sequence ID" value="NZ_CP162599.1"/>
</dbReference>
<comment type="similarity">
    <text evidence="2">Belongs to the LuxC family.</text>
</comment>